<dbReference type="FunFam" id="3.40.50.620:FF:000053">
    <property type="entry name" value="Probable tRNA sulfurtransferase"/>
    <property type="match status" value="1"/>
</dbReference>
<dbReference type="GO" id="GO:0009229">
    <property type="term" value="P:thiamine diphosphate biosynthetic process"/>
    <property type="evidence" value="ECO:0007669"/>
    <property type="project" value="UniProtKB-UniRule"/>
</dbReference>
<dbReference type="GO" id="GO:0004810">
    <property type="term" value="F:CCA tRNA nucleotidyltransferase activity"/>
    <property type="evidence" value="ECO:0007669"/>
    <property type="project" value="InterPro"/>
</dbReference>
<keyword evidence="21" id="KW-1185">Reference proteome</keyword>
<dbReference type="Proteomes" id="UP000007030">
    <property type="component" value="Chromosome"/>
</dbReference>
<dbReference type="GO" id="GO:0005829">
    <property type="term" value="C:cytosol"/>
    <property type="evidence" value="ECO:0007669"/>
    <property type="project" value="TreeGrafter"/>
</dbReference>
<evidence type="ECO:0000256" key="14">
    <source>
        <dbReference type="ARBA" id="ARBA00071867"/>
    </source>
</evidence>
<comment type="catalytic activity">
    <reaction evidence="10 18">
        <text>[ThiS sulfur-carrier protein]-C-terminal Gly-Gly-AMP + S-sulfanyl-L-cysteinyl-[cysteine desulfurase] + AH2 = [ThiS sulfur-carrier protein]-C-terminal-Gly-aminoethanethioate + L-cysteinyl-[cysteine desulfurase] + A + AMP + 2 H(+)</text>
        <dbReference type="Rhea" id="RHEA:43340"/>
        <dbReference type="Rhea" id="RHEA-COMP:12157"/>
        <dbReference type="Rhea" id="RHEA-COMP:12158"/>
        <dbReference type="Rhea" id="RHEA-COMP:12910"/>
        <dbReference type="Rhea" id="RHEA-COMP:19908"/>
        <dbReference type="ChEBI" id="CHEBI:13193"/>
        <dbReference type="ChEBI" id="CHEBI:15378"/>
        <dbReference type="ChEBI" id="CHEBI:17499"/>
        <dbReference type="ChEBI" id="CHEBI:29950"/>
        <dbReference type="ChEBI" id="CHEBI:61963"/>
        <dbReference type="ChEBI" id="CHEBI:90618"/>
        <dbReference type="ChEBI" id="CHEBI:232372"/>
        <dbReference type="ChEBI" id="CHEBI:456215"/>
    </reaction>
</comment>
<dbReference type="CDD" id="cd01712">
    <property type="entry name" value="PPase_ThiI"/>
    <property type="match status" value="1"/>
</dbReference>
<evidence type="ECO:0000313" key="20">
    <source>
        <dbReference type="EMBL" id="AEB12054.1"/>
    </source>
</evidence>
<dbReference type="Pfam" id="PF22025">
    <property type="entry name" value="ThiI_fer"/>
    <property type="match status" value="1"/>
</dbReference>
<dbReference type="InterPro" id="IPR054173">
    <property type="entry name" value="ThiI_fer"/>
</dbReference>
<evidence type="ECO:0000256" key="2">
    <source>
        <dbReference type="ARBA" id="ARBA00022490"/>
    </source>
</evidence>
<dbReference type="OrthoDB" id="9773948at2"/>
<dbReference type="GO" id="GO:0000049">
    <property type="term" value="F:tRNA binding"/>
    <property type="evidence" value="ECO:0007669"/>
    <property type="project" value="UniProtKB-UniRule"/>
</dbReference>
<keyword evidence="5 18" id="KW-0547">Nucleotide-binding</keyword>
<dbReference type="SUPFAM" id="SSF143437">
    <property type="entry name" value="THUMP domain-like"/>
    <property type="match status" value="1"/>
</dbReference>
<dbReference type="InterPro" id="IPR050102">
    <property type="entry name" value="tRNA_sulfurtransferase_ThiI"/>
</dbReference>
<dbReference type="HAMAP" id="MF_00021">
    <property type="entry name" value="ThiI"/>
    <property type="match status" value="1"/>
</dbReference>
<dbReference type="HOGENOM" id="CLU_037952_4_0_0"/>
<dbReference type="InterPro" id="IPR020536">
    <property type="entry name" value="ThiI_AANH"/>
</dbReference>
<comment type="pathway">
    <text evidence="18">Cofactor biosynthesis; thiamine diphosphate biosynthesis.</text>
</comment>
<comment type="function">
    <text evidence="11 18">Catalyzes the ATP-dependent transfer of a sulfur to tRNA to produce 4-thiouridine in position 8 of tRNAs, which functions as a near-UV photosensor. Also catalyzes the transfer of sulfur to the sulfur carrier protein ThiS, forming ThiS-thiocarboxylate. This is a step in the synthesis of thiazole, in the thiamine biosynthesis pathway. The sulfur is donated as persulfide by IscS.</text>
</comment>
<dbReference type="PANTHER" id="PTHR43209:SF1">
    <property type="entry name" value="TRNA SULFURTRANSFERASE"/>
    <property type="match status" value="1"/>
</dbReference>
<feature type="domain" description="THUMP" evidence="19">
    <location>
        <begin position="57"/>
        <end position="158"/>
    </location>
</feature>
<keyword evidence="3 18" id="KW-0820">tRNA-binding</keyword>
<comment type="catalytic activity">
    <reaction evidence="9 18">
        <text>[ThiI sulfur-carrier protein]-S-sulfanyl-L-cysteine + a uridine in tRNA + 2 reduced [2Fe-2S]-[ferredoxin] + ATP + H(+) = [ThiI sulfur-carrier protein]-L-cysteine + a 4-thiouridine in tRNA + 2 oxidized [2Fe-2S]-[ferredoxin] + AMP + diphosphate</text>
        <dbReference type="Rhea" id="RHEA:24176"/>
        <dbReference type="Rhea" id="RHEA-COMP:10000"/>
        <dbReference type="Rhea" id="RHEA-COMP:10001"/>
        <dbReference type="Rhea" id="RHEA-COMP:13337"/>
        <dbReference type="Rhea" id="RHEA-COMP:13338"/>
        <dbReference type="Rhea" id="RHEA-COMP:13339"/>
        <dbReference type="Rhea" id="RHEA-COMP:13340"/>
        <dbReference type="ChEBI" id="CHEBI:15378"/>
        <dbReference type="ChEBI" id="CHEBI:29950"/>
        <dbReference type="ChEBI" id="CHEBI:30616"/>
        <dbReference type="ChEBI" id="CHEBI:33019"/>
        <dbReference type="ChEBI" id="CHEBI:33737"/>
        <dbReference type="ChEBI" id="CHEBI:33738"/>
        <dbReference type="ChEBI" id="CHEBI:61963"/>
        <dbReference type="ChEBI" id="CHEBI:65315"/>
        <dbReference type="ChEBI" id="CHEBI:136798"/>
        <dbReference type="ChEBI" id="CHEBI:456215"/>
        <dbReference type="EC" id="2.8.1.4"/>
    </reaction>
</comment>
<evidence type="ECO:0000256" key="7">
    <source>
        <dbReference type="ARBA" id="ARBA00022884"/>
    </source>
</evidence>
<dbReference type="RefSeq" id="WP_013704101.1">
    <property type="nucleotide sequence ID" value="NC_015387.1"/>
</dbReference>
<dbReference type="InterPro" id="IPR049961">
    <property type="entry name" value="ThiI_N"/>
</dbReference>
<evidence type="ECO:0000256" key="8">
    <source>
        <dbReference type="ARBA" id="ARBA00022977"/>
    </source>
</evidence>
<dbReference type="SMART" id="SM00981">
    <property type="entry name" value="THUMP"/>
    <property type="match status" value="1"/>
</dbReference>
<evidence type="ECO:0000256" key="3">
    <source>
        <dbReference type="ARBA" id="ARBA00022555"/>
    </source>
</evidence>
<comment type="similarity">
    <text evidence="12 18">Belongs to the ThiI family.</text>
</comment>
<evidence type="ECO:0000256" key="18">
    <source>
        <dbReference type="HAMAP-Rule" id="MF_00021"/>
    </source>
</evidence>
<keyword evidence="2 18" id="KW-0963">Cytoplasm</keyword>
<keyword evidence="4 18" id="KW-0808">Transferase</keyword>
<dbReference type="GO" id="GO:0009228">
    <property type="term" value="P:thiamine biosynthetic process"/>
    <property type="evidence" value="ECO:0007669"/>
    <property type="project" value="UniProtKB-KW"/>
</dbReference>
<dbReference type="InterPro" id="IPR014729">
    <property type="entry name" value="Rossmann-like_a/b/a_fold"/>
</dbReference>
<keyword evidence="8 18" id="KW-0784">Thiamine biosynthesis</keyword>
<evidence type="ECO:0000256" key="4">
    <source>
        <dbReference type="ARBA" id="ARBA00022679"/>
    </source>
</evidence>
<sequence>MTLLVHYHEIGLKGKNRARFEQILLQRIRDALAGTGARVSRLTGRILVREVPEAQLEEVERRLERVFGIAYFAVVREVPIDFDGIARVGLELLPEDTTSFRVSAKRANKRLPFTSPEAERAIGARIVRATGLPVRLKGADVEVHVEFFEEVAWVYTSRTRRAGPGGLPVGASGKVVVLLSGGIDSPVAAWRMMKRGARAVFVHFHSYPHTDYYSAVKSKKTVEVLADWQGESKLYLVPLAKVQEEIFARCPERYRTLLYRRFMLRIAEAIAEQEDAKALVTGDALGQVASQTLENMHAVGRAVRMLVLRPLVGMDKTEVIEAAKRIGTYEISILPQQDCCSFLEPKRPATRSTPEDLDRAEAALDIPALVRLALEGAEVLRIPPSHLRSAADGQDPEAPAKLLT</sequence>
<evidence type="ECO:0000259" key="19">
    <source>
        <dbReference type="PROSITE" id="PS51165"/>
    </source>
</evidence>
<dbReference type="InterPro" id="IPR004114">
    <property type="entry name" value="THUMP_dom"/>
</dbReference>
<dbReference type="InterPro" id="IPR049962">
    <property type="entry name" value="THUMP_ThiI"/>
</dbReference>
<dbReference type="Pfam" id="PF02568">
    <property type="entry name" value="ThiI"/>
    <property type="match status" value="1"/>
</dbReference>
<evidence type="ECO:0000256" key="6">
    <source>
        <dbReference type="ARBA" id="ARBA00022840"/>
    </source>
</evidence>
<dbReference type="Gene3D" id="3.30.2130.30">
    <property type="match status" value="1"/>
</dbReference>
<proteinExistence type="inferred from homology"/>
<feature type="binding site" evidence="18">
    <location>
        <position position="260"/>
    </location>
    <ligand>
        <name>ATP</name>
        <dbReference type="ChEBI" id="CHEBI:30616"/>
    </ligand>
</feature>
<dbReference type="EC" id="2.8.1.4" evidence="13 18"/>
<dbReference type="STRING" id="869210.Marky_1317"/>
<feature type="binding site" evidence="18">
    <location>
        <begin position="203"/>
        <end position="204"/>
    </location>
    <ligand>
        <name>ATP</name>
        <dbReference type="ChEBI" id="CHEBI:30616"/>
    </ligand>
</feature>
<dbReference type="InterPro" id="IPR003720">
    <property type="entry name" value="tRNA_STrfase"/>
</dbReference>
<gene>
    <name evidence="18" type="primary">thiI</name>
    <name evidence="20" type="ordered locus">Marky_1317</name>
</gene>
<name>F2NK83_MARHT</name>
<dbReference type="AlphaFoldDB" id="F2NK83"/>
<evidence type="ECO:0000256" key="11">
    <source>
        <dbReference type="ARBA" id="ARBA00058382"/>
    </source>
</evidence>
<dbReference type="GO" id="GO:0052837">
    <property type="term" value="P:thiazole biosynthetic process"/>
    <property type="evidence" value="ECO:0007669"/>
    <property type="project" value="TreeGrafter"/>
</dbReference>
<keyword evidence="7 18" id="KW-0694">RNA-binding</keyword>
<feature type="binding site" evidence="18">
    <location>
        <position position="291"/>
    </location>
    <ligand>
        <name>ATP</name>
        <dbReference type="ChEBI" id="CHEBI:30616"/>
    </ligand>
</feature>
<accession>F2NK83</accession>
<evidence type="ECO:0000256" key="13">
    <source>
        <dbReference type="ARBA" id="ARBA00066827"/>
    </source>
</evidence>
<comment type="subcellular location">
    <subcellularLocation>
        <location evidence="1 18">Cytoplasm</location>
    </subcellularLocation>
</comment>
<organism evidence="20 21">
    <name type="scientific">Marinithermus hydrothermalis (strain DSM 14884 / JCM 11576 / T1)</name>
    <dbReference type="NCBI Taxonomy" id="869210"/>
    <lineage>
        <taxon>Bacteria</taxon>
        <taxon>Thermotogati</taxon>
        <taxon>Deinococcota</taxon>
        <taxon>Deinococci</taxon>
        <taxon>Thermales</taxon>
        <taxon>Thermaceae</taxon>
        <taxon>Marinithermus</taxon>
    </lineage>
</organism>
<reference evidence="20 21" key="1">
    <citation type="journal article" date="2012" name="Stand. Genomic Sci.">
        <title>Complete genome sequence of the aerobic, heterotroph Marinithermus hydrothermalis type strain (T1(T)) from a deep-sea hydrothermal vent chimney.</title>
        <authorList>
            <person name="Copeland A."/>
            <person name="Gu W."/>
            <person name="Yasawong M."/>
            <person name="Lapidus A."/>
            <person name="Lucas S."/>
            <person name="Deshpande S."/>
            <person name="Pagani I."/>
            <person name="Tapia R."/>
            <person name="Cheng J.F."/>
            <person name="Goodwin L.A."/>
            <person name="Pitluck S."/>
            <person name="Liolios K."/>
            <person name="Ivanova N."/>
            <person name="Mavromatis K."/>
            <person name="Mikhailova N."/>
            <person name="Pati A."/>
            <person name="Chen A."/>
            <person name="Palaniappan K."/>
            <person name="Land M."/>
            <person name="Pan C."/>
            <person name="Brambilla E.M."/>
            <person name="Rohde M."/>
            <person name="Tindall B.J."/>
            <person name="Sikorski J."/>
            <person name="Goker M."/>
            <person name="Detter J.C."/>
            <person name="Bristow J."/>
            <person name="Eisen J.A."/>
            <person name="Markowitz V."/>
            <person name="Hugenholtz P."/>
            <person name="Kyrpides N.C."/>
            <person name="Klenk H.P."/>
            <person name="Woyke T."/>
        </authorList>
    </citation>
    <scope>NUCLEOTIDE SEQUENCE [LARGE SCALE GENOMIC DNA]</scope>
    <source>
        <strain evidence="21">DSM 14884 / JCM 11576 / T1</strain>
    </source>
</reference>
<dbReference type="Pfam" id="PF02926">
    <property type="entry name" value="THUMP"/>
    <property type="match status" value="1"/>
</dbReference>
<evidence type="ECO:0000256" key="17">
    <source>
        <dbReference type="ARBA" id="ARBA00080570"/>
    </source>
</evidence>
<protein>
    <recommendedName>
        <fullName evidence="14 18">Probable tRNA sulfurtransferase</fullName>
        <ecNumber evidence="13 18">2.8.1.4</ecNumber>
    </recommendedName>
    <alternativeName>
        <fullName evidence="15 18">Sulfur carrier protein ThiS sulfurtransferase</fullName>
    </alternativeName>
    <alternativeName>
        <fullName evidence="16 18">Thiamine biosynthesis protein ThiI</fullName>
    </alternativeName>
    <alternativeName>
        <fullName evidence="17 18">tRNA 4-thiouridine synthase</fullName>
    </alternativeName>
</protein>
<dbReference type="UniPathway" id="UPA00060"/>
<evidence type="ECO:0000256" key="5">
    <source>
        <dbReference type="ARBA" id="ARBA00022741"/>
    </source>
</evidence>
<evidence type="ECO:0000313" key="21">
    <source>
        <dbReference type="Proteomes" id="UP000007030"/>
    </source>
</evidence>
<dbReference type="PANTHER" id="PTHR43209">
    <property type="entry name" value="TRNA SULFURTRANSFERASE"/>
    <property type="match status" value="1"/>
</dbReference>
<dbReference type="GO" id="GO:0005524">
    <property type="term" value="F:ATP binding"/>
    <property type="evidence" value="ECO:0007669"/>
    <property type="project" value="UniProtKB-UniRule"/>
</dbReference>
<dbReference type="KEGG" id="mhd:Marky_1317"/>
<dbReference type="NCBIfam" id="TIGR00342">
    <property type="entry name" value="tRNA uracil 4-sulfurtransferase ThiI"/>
    <property type="match status" value="1"/>
</dbReference>
<keyword evidence="6 18" id="KW-0067">ATP-binding</keyword>
<dbReference type="EMBL" id="CP002630">
    <property type="protein sequence ID" value="AEB12054.1"/>
    <property type="molecule type" value="Genomic_DNA"/>
</dbReference>
<dbReference type="eggNOG" id="COG0301">
    <property type="taxonomic scope" value="Bacteria"/>
</dbReference>
<dbReference type="GO" id="GO:0002937">
    <property type="term" value="P:tRNA 4-thiouridine biosynthesis"/>
    <property type="evidence" value="ECO:0007669"/>
    <property type="project" value="TreeGrafter"/>
</dbReference>
<dbReference type="GO" id="GO:0140741">
    <property type="term" value="F:tRNA-uracil-4 sulfurtransferase activity"/>
    <property type="evidence" value="ECO:0007669"/>
    <property type="project" value="UniProtKB-EC"/>
</dbReference>
<evidence type="ECO:0000256" key="10">
    <source>
        <dbReference type="ARBA" id="ARBA00052330"/>
    </source>
</evidence>
<feature type="binding site" evidence="18">
    <location>
        <begin position="178"/>
        <end position="179"/>
    </location>
    <ligand>
        <name>ATP</name>
        <dbReference type="ChEBI" id="CHEBI:30616"/>
    </ligand>
</feature>
<dbReference type="PROSITE" id="PS51165">
    <property type="entry name" value="THUMP"/>
    <property type="match status" value="1"/>
</dbReference>
<evidence type="ECO:0000256" key="15">
    <source>
        <dbReference type="ARBA" id="ARBA00075337"/>
    </source>
</evidence>
<evidence type="ECO:0000256" key="12">
    <source>
        <dbReference type="ARBA" id="ARBA00061472"/>
    </source>
</evidence>
<dbReference type="Gene3D" id="3.40.50.620">
    <property type="entry name" value="HUPs"/>
    <property type="match status" value="1"/>
</dbReference>
<dbReference type="CDD" id="cd11716">
    <property type="entry name" value="THUMP_ThiI"/>
    <property type="match status" value="1"/>
</dbReference>
<feature type="binding site" evidence="18">
    <location>
        <position position="282"/>
    </location>
    <ligand>
        <name>ATP</name>
        <dbReference type="ChEBI" id="CHEBI:30616"/>
    </ligand>
</feature>
<evidence type="ECO:0000256" key="16">
    <source>
        <dbReference type="ARBA" id="ARBA00077849"/>
    </source>
</evidence>
<evidence type="ECO:0000256" key="9">
    <source>
        <dbReference type="ARBA" id="ARBA00050570"/>
    </source>
</evidence>
<evidence type="ECO:0000256" key="1">
    <source>
        <dbReference type="ARBA" id="ARBA00004496"/>
    </source>
</evidence>
<dbReference type="SUPFAM" id="SSF52402">
    <property type="entry name" value="Adenine nucleotide alpha hydrolases-like"/>
    <property type="match status" value="1"/>
</dbReference>